<organism evidence="10 11">
    <name type="scientific">Felis catus</name>
    <name type="common">Cat</name>
    <name type="synonym">Felis silvestris catus</name>
    <dbReference type="NCBI Taxonomy" id="9685"/>
    <lineage>
        <taxon>Eukaryota</taxon>
        <taxon>Metazoa</taxon>
        <taxon>Chordata</taxon>
        <taxon>Craniata</taxon>
        <taxon>Vertebrata</taxon>
        <taxon>Euteleostomi</taxon>
        <taxon>Mammalia</taxon>
        <taxon>Eutheria</taxon>
        <taxon>Laurasiatheria</taxon>
        <taxon>Carnivora</taxon>
        <taxon>Feliformia</taxon>
        <taxon>Felidae</taxon>
        <taxon>Felinae</taxon>
        <taxon>Felis</taxon>
    </lineage>
</organism>
<reference evidence="10 11" key="1">
    <citation type="submission" date="2021-02" db="EMBL/GenBank/DDBJ databases">
        <title>Safari Cat Assemblies.</title>
        <authorList>
            <person name="Bredemeyer K.R."/>
            <person name="Murphy W.J."/>
        </authorList>
    </citation>
    <scope>NUCLEOTIDE SEQUENCE [LARGE SCALE GENOMIC DNA]</scope>
</reference>
<keyword evidence="3" id="KW-0813">Transport</keyword>
<accession>A0ABI7WRP3</accession>
<evidence type="ECO:0000313" key="11">
    <source>
        <dbReference type="Proteomes" id="UP000823872"/>
    </source>
</evidence>
<dbReference type="Pfam" id="PF03820">
    <property type="entry name" value="SFXNs"/>
    <property type="match status" value="2"/>
</dbReference>
<comment type="similarity">
    <text evidence="2">Belongs to the sideroflexin family.</text>
</comment>
<comment type="subcellular location">
    <subcellularLocation>
        <location evidence="1">Mitochondrion membrane</location>
        <topology evidence="1">Multi-pass membrane protein</topology>
    </subcellularLocation>
</comment>
<evidence type="ECO:0008006" key="12">
    <source>
        <dbReference type="Google" id="ProtNLM"/>
    </source>
</evidence>
<evidence type="ECO:0000256" key="2">
    <source>
        <dbReference type="ARBA" id="ARBA00005974"/>
    </source>
</evidence>
<dbReference type="Proteomes" id="UP000823872">
    <property type="component" value="Chromosome D2"/>
</dbReference>
<name>A0ABI7WRP3_FELCA</name>
<keyword evidence="5" id="KW-0029">Amino-acid transport</keyword>
<dbReference type="PANTHER" id="PTHR11153:SF3">
    <property type="entry name" value="SIDEROFLEXIN-4"/>
    <property type="match status" value="1"/>
</dbReference>
<evidence type="ECO:0000256" key="7">
    <source>
        <dbReference type="ARBA" id="ARBA00023128"/>
    </source>
</evidence>
<evidence type="ECO:0000256" key="3">
    <source>
        <dbReference type="ARBA" id="ARBA00022448"/>
    </source>
</evidence>
<evidence type="ECO:0000256" key="9">
    <source>
        <dbReference type="SAM" id="Phobius"/>
    </source>
</evidence>
<evidence type="ECO:0000256" key="4">
    <source>
        <dbReference type="ARBA" id="ARBA00022692"/>
    </source>
</evidence>
<keyword evidence="11" id="KW-1185">Reference proteome</keyword>
<reference evidence="10" key="3">
    <citation type="submission" date="2025-09" db="UniProtKB">
        <authorList>
            <consortium name="Ensembl"/>
        </authorList>
    </citation>
    <scope>IDENTIFICATION</scope>
    <source>
        <strain evidence="10">breed Abyssinian</strain>
    </source>
</reference>
<keyword evidence="6 9" id="KW-1133">Transmembrane helix</keyword>
<keyword evidence="8 9" id="KW-0472">Membrane</keyword>
<evidence type="ECO:0000256" key="1">
    <source>
        <dbReference type="ARBA" id="ARBA00004225"/>
    </source>
</evidence>
<dbReference type="InterPro" id="IPR004686">
    <property type="entry name" value="Mtc"/>
</dbReference>
<dbReference type="GeneTree" id="ENSGT01030000234641"/>
<proteinExistence type="inferred from homology"/>
<feature type="transmembrane region" description="Helical" evidence="9">
    <location>
        <begin position="236"/>
        <end position="259"/>
    </location>
</feature>
<keyword evidence="4 9" id="KW-0812">Transmembrane</keyword>
<feature type="transmembrane region" description="Helical" evidence="9">
    <location>
        <begin position="206"/>
        <end position="224"/>
    </location>
</feature>
<evidence type="ECO:0000256" key="6">
    <source>
        <dbReference type="ARBA" id="ARBA00022989"/>
    </source>
</evidence>
<evidence type="ECO:0000313" key="10">
    <source>
        <dbReference type="Ensembl" id="ENSFCTP00005012955.1"/>
    </source>
</evidence>
<gene>
    <name evidence="10" type="primary">SFXN4</name>
</gene>
<reference evidence="10" key="2">
    <citation type="submission" date="2025-08" db="UniProtKB">
        <authorList>
            <consortium name="Ensembl"/>
        </authorList>
    </citation>
    <scope>IDENTIFICATION</scope>
    <source>
        <strain evidence="10">breed Abyssinian</strain>
    </source>
</reference>
<dbReference type="PANTHER" id="PTHR11153">
    <property type="entry name" value="SIDEROFLEXIN"/>
    <property type="match status" value="1"/>
</dbReference>
<sequence length="289" mass="33331">MEPNVRFWITERQSFIQRFVQWTELLDPTNLVVSIEKIEKSRQLLLTNEDAFIHDLEDRRVQEAWKRSLSTVHPDNSKLIPVPFRPAALLPFTAPMIFLSMLSVKSLKSLILPQVSFYTYTTAFNIVNGNASYLLPHLLQMRLNNMLLKKALPIIILTHISAMNVVAARSLEPIRGIEVMDKEGNVMGYSRKAGTKAVKDTAMSRIVLFGTSAFIPEVFSHFFVRTQFFRQYPWSLWTFKLSCTVLVMGLMVPVSFSMYPQIERIQCDKLEKEIQSATEETELFYNRGV</sequence>
<keyword evidence="7" id="KW-0496">Mitochondrion</keyword>
<evidence type="ECO:0000256" key="5">
    <source>
        <dbReference type="ARBA" id="ARBA00022970"/>
    </source>
</evidence>
<protein>
    <recommendedName>
        <fullName evidence="12">Sideroflexin 4</fullName>
    </recommendedName>
</protein>
<evidence type="ECO:0000256" key="8">
    <source>
        <dbReference type="ARBA" id="ARBA00023136"/>
    </source>
</evidence>
<dbReference type="Ensembl" id="ENSFCTT00005019856.1">
    <property type="protein sequence ID" value="ENSFCTP00005012955.1"/>
    <property type="gene ID" value="ENSFCTG00005007091.1"/>
</dbReference>